<protein>
    <recommendedName>
        <fullName evidence="3">Spore coat protein CotH</fullName>
    </recommendedName>
</protein>
<dbReference type="EMBL" id="JACIBY010000010">
    <property type="protein sequence ID" value="MBB3840372.1"/>
    <property type="molecule type" value="Genomic_DNA"/>
</dbReference>
<sequence>MKPIHALVVVSLLVGIIVSCKNPEETTPDHAGLSDWTDETHGKKADANYSVVFPQDNVNSLEIRMTKDDWTAIRADMKTLKGSDFGVGGTGGGGGGVNTTTEPRYVAVSMKFNGKEWYKVGFRLKGNSSLSSIWRAGIYKLPFRLKMDEFEDQYPAILDQRFYGFKELSMSPAFKDNSLIREKVTADIFRMAGIPAAQTAFYKVYIDFGEGLKYCGVYTMLETIEDEMLKAQFGEDKGNVYKPESNFTTFNQTQFEKKNNEDLADWSDIQATITALNAPIRTSNPVQWRTNLEKVFNVDHFIKWLAVNTTMVNWDTYGAMAHNHYLYNHSSKKLTWIPWDNNEALTSNARVQLSLAGVAASWPLIRYIADDAVYYQKYKTYVKDFNDNVFTTAKMNALFDKNTNLITPFVNGTEKEQAPYSNLTNTTSFTAALPSLKQHVVARNQAVASFVP</sequence>
<gene>
    <name evidence="1" type="ORF">FHS57_004392</name>
</gene>
<dbReference type="InterPro" id="IPR014867">
    <property type="entry name" value="Spore_coat_CotH_CotH2/3/7"/>
</dbReference>
<dbReference type="RefSeq" id="WP_183977325.1">
    <property type="nucleotide sequence ID" value="NZ_JACIBY010000010.1"/>
</dbReference>
<accession>A0A7W5ZRQ5</accession>
<reference evidence="1 2" key="1">
    <citation type="submission" date="2020-08" db="EMBL/GenBank/DDBJ databases">
        <title>Genomic Encyclopedia of Type Strains, Phase IV (KMG-IV): sequencing the most valuable type-strain genomes for metagenomic binning, comparative biology and taxonomic classification.</title>
        <authorList>
            <person name="Goeker M."/>
        </authorList>
    </citation>
    <scope>NUCLEOTIDE SEQUENCE [LARGE SCALE GENOMIC DNA]</scope>
    <source>
        <strain evidence="1 2">DSM 17976</strain>
    </source>
</reference>
<evidence type="ECO:0008006" key="3">
    <source>
        <dbReference type="Google" id="ProtNLM"/>
    </source>
</evidence>
<dbReference type="PANTHER" id="PTHR40050:SF1">
    <property type="entry name" value="INNER SPORE COAT PROTEIN H"/>
    <property type="match status" value="1"/>
</dbReference>
<proteinExistence type="predicted"/>
<name>A0A7W5ZRQ5_9BACT</name>
<dbReference type="AlphaFoldDB" id="A0A7W5ZRQ5"/>
<organism evidence="1 2">
    <name type="scientific">Runella defluvii</name>
    <dbReference type="NCBI Taxonomy" id="370973"/>
    <lineage>
        <taxon>Bacteria</taxon>
        <taxon>Pseudomonadati</taxon>
        <taxon>Bacteroidota</taxon>
        <taxon>Cytophagia</taxon>
        <taxon>Cytophagales</taxon>
        <taxon>Spirosomataceae</taxon>
        <taxon>Runella</taxon>
    </lineage>
</organism>
<dbReference type="Proteomes" id="UP000541352">
    <property type="component" value="Unassembled WGS sequence"/>
</dbReference>
<evidence type="ECO:0000313" key="1">
    <source>
        <dbReference type="EMBL" id="MBB3840372.1"/>
    </source>
</evidence>
<dbReference type="PROSITE" id="PS51257">
    <property type="entry name" value="PROKAR_LIPOPROTEIN"/>
    <property type="match status" value="1"/>
</dbReference>
<comment type="caution">
    <text evidence="1">The sequence shown here is derived from an EMBL/GenBank/DDBJ whole genome shotgun (WGS) entry which is preliminary data.</text>
</comment>
<dbReference type="PANTHER" id="PTHR40050">
    <property type="entry name" value="INNER SPORE COAT PROTEIN H"/>
    <property type="match status" value="1"/>
</dbReference>
<dbReference type="Pfam" id="PF08757">
    <property type="entry name" value="CotH"/>
    <property type="match status" value="1"/>
</dbReference>
<evidence type="ECO:0000313" key="2">
    <source>
        <dbReference type="Proteomes" id="UP000541352"/>
    </source>
</evidence>
<keyword evidence="2" id="KW-1185">Reference proteome</keyword>